<dbReference type="GeneID" id="27728358"/>
<dbReference type="InterPro" id="IPR003593">
    <property type="entry name" value="AAA+_ATPase"/>
</dbReference>
<dbReference type="HOGENOM" id="CLU_000604_27_5_1"/>
<dbReference type="CDD" id="cd03250">
    <property type="entry name" value="ABCC_MRP_domain1"/>
    <property type="match status" value="1"/>
</dbReference>
<evidence type="ECO:0000256" key="9">
    <source>
        <dbReference type="ARBA" id="ARBA00023136"/>
    </source>
</evidence>
<evidence type="ECO:0000256" key="10">
    <source>
        <dbReference type="ARBA" id="ARBA00023180"/>
    </source>
</evidence>
<dbReference type="Pfam" id="PF00664">
    <property type="entry name" value="ABC_membrane"/>
    <property type="match status" value="1"/>
</dbReference>
<evidence type="ECO:0000256" key="7">
    <source>
        <dbReference type="ARBA" id="ARBA00022840"/>
    </source>
</evidence>
<dbReference type="GO" id="GO:0005524">
    <property type="term" value="F:ATP binding"/>
    <property type="evidence" value="ECO:0007669"/>
    <property type="project" value="UniProtKB-KW"/>
</dbReference>
<sequence length="1364" mass="150449">MAADSTKCSITTLDGTLWSAESSQQTVAILATSAAVMKGVLLTIESVEKRNLLLPSRRNVPPEATAGIFNQWFCWWMNPLLLFGYRGVHSLETLFEVDQDLSAEGNSGLFGRWNSWKSKQKAHSLLLITLLDNKRTMGKAIIPRLFQTGFTFAQPFLVRRVIEYIEDPNGSNTSTVGTGLIFSYLIVYVGIALATSLTQNWTVRLVTRMRAGLVGLIYCRTLEIRSLAVDEADAVTLMNADVQRITTGFQSFHELWACPIEIALSIWLLSSQLRLAALAPAVVTVVFTGAAISVASKAGITQKAWLDKIQLRVAVTASLLRVMSSVKMTGLTETLKRKVDKLRDAEIDASFSFRVVLVKIVSLTFASTAMTPVASFGMYVLLQKYRGYAILDTAGALTTLALLQLLLAPVSILIDTLAGIMGAVGCFERIRNYLNTETRVDSRVYGSCQGTWTNYNYSGRLMRSLSSRRQGTMEMDGIYSSYDPSIRDSAVNDIYALGCSLQRRGAVTSRNRSSIQVHQASASWKDTAQPVLKDLNFKIPDGKLTMIIGPVGSGKSTLLHTLLGETRSNGGYIHVTFEDAAYCSQRPWISNTTVRQNILGGYEFDPGWYSSVVHACCLVKDLDQLPDGDLTSVGSNGTGLSGGQQMRVALARAIYSKKNTIIMDDVLSGLDSTTEEAVFSSVFSASGLLKKHNITVILATNAVHRLPDSDHIIVLDQNGTIAQQGSFRRLSSRPGYVSRLDLQKRPDNLFQQQEKFVFPGEVQKALGKSLPEIPTRDALTGDMSIYKYYIESFGWARWWILITICSFYGFGVVFPQAWVQWWAAYNVRHPGEKIGYYVGVYFLLGALAIVSLAASCGFLVISIAPRVAKAMHSRVLNTIMNAPVAFFTQTDAGSITNRFSQDLDLIDMELPVSLIHTLLTGFILIAQSLVIVSTAKYAGAALPVCALAAYMTQKFYLRTSRVLRLLDIEAKSLLFSHFLETLSGLVTIRAFGWGDGYLKTNEHFIDISQRPFYLLLCVQRWLGLVLDLLVSGIAVVLAIIAVKSRGEVNPGLMGLALLNIVGFSSILKQLIANWTLLETSTGAVSRVKSFTKSVASENAESCEGGGDLLWNWPSYGRIEFNDVTATYNIQSEPVLKGASLRVEPGQRIGICGRSGSGKSSLVATLFRMTEITRGSIVIDGLDISTLSRNDVRQRLNALPQEPFLLPGTIRENIDPLGEHDSSSIIEILREVGIWELLSDVPGGLDATMPSNLLSHGQKQLLCLARAMMRRSSIIVLDETTSSVDVETEALIQRLIDRRFQNHTIIAVAHRLDTILNFDRVAVVDKGRVMEWDEPWTLLQSDSMFRRLYMDMKGIRDEEDVSFLD</sequence>
<evidence type="ECO:0000313" key="15">
    <source>
        <dbReference type="Proteomes" id="UP000028545"/>
    </source>
</evidence>
<dbReference type="FunFam" id="1.20.1560.10:FF:000066">
    <property type="entry name" value="ABC multidrug transporter (Eurofung)"/>
    <property type="match status" value="1"/>
</dbReference>
<feature type="transmembrane region" description="Helical" evidence="11">
    <location>
        <begin position="838"/>
        <end position="864"/>
    </location>
</feature>
<name>A0A084FYR3_PSEDA</name>
<dbReference type="CDD" id="cd18579">
    <property type="entry name" value="ABC_6TM_ABCC_D1"/>
    <property type="match status" value="1"/>
</dbReference>
<dbReference type="FunFam" id="3.40.50.300:FF:000838">
    <property type="entry name" value="ABC multidrug transporter (Eurofung)"/>
    <property type="match status" value="1"/>
</dbReference>
<dbReference type="PROSITE" id="PS50893">
    <property type="entry name" value="ABC_TRANSPORTER_2"/>
    <property type="match status" value="2"/>
</dbReference>
<evidence type="ECO:0000259" key="12">
    <source>
        <dbReference type="PROSITE" id="PS50893"/>
    </source>
</evidence>
<dbReference type="InterPro" id="IPR027417">
    <property type="entry name" value="P-loop_NTPase"/>
</dbReference>
<keyword evidence="8 11" id="KW-1133">Transmembrane helix</keyword>
<evidence type="ECO:0000259" key="13">
    <source>
        <dbReference type="PROSITE" id="PS50929"/>
    </source>
</evidence>
<dbReference type="GO" id="GO:0016887">
    <property type="term" value="F:ATP hydrolysis activity"/>
    <property type="evidence" value="ECO:0007669"/>
    <property type="project" value="InterPro"/>
</dbReference>
<dbReference type="RefSeq" id="XP_016640024.1">
    <property type="nucleotide sequence ID" value="XM_016790721.1"/>
</dbReference>
<dbReference type="InterPro" id="IPR003439">
    <property type="entry name" value="ABC_transporter-like_ATP-bd"/>
</dbReference>
<dbReference type="PROSITE" id="PS00211">
    <property type="entry name" value="ABC_TRANSPORTER_1"/>
    <property type="match status" value="2"/>
</dbReference>
<keyword evidence="3" id="KW-0813">Transport</keyword>
<protein>
    <recommendedName>
        <fullName evidence="16">ABC multidrug transporter</fullName>
    </recommendedName>
</protein>
<keyword evidence="10" id="KW-0325">Glycoprotein</keyword>
<dbReference type="GO" id="GO:0005886">
    <property type="term" value="C:plasma membrane"/>
    <property type="evidence" value="ECO:0007669"/>
    <property type="project" value="UniProtKB-SubCell"/>
</dbReference>
<comment type="subcellular location">
    <subcellularLocation>
        <location evidence="1">Cell membrane</location>
        <topology evidence="1">Multi-pass membrane protein</topology>
    </subcellularLocation>
</comment>
<feature type="transmembrane region" description="Helical" evidence="11">
    <location>
        <begin position="798"/>
        <end position="818"/>
    </location>
</feature>
<feature type="domain" description="ABC transmembrane type-1" evidence="13">
    <location>
        <begin position="798"/>
        <end position="1079"/>
    </location>
</feature>
<dbReference type="SMART" id="SM00382">
    <property type="entry name" value="AAA"/>
    <property type="match status" value="2"/>
</dbReference>
<dbReference type="InterPro" id="IPR036640">
    <property type="entry name" value="ABC1_TM_sf"/>
</dbReference>
<dbReference type="OMA" id="QRPWISN"/>
<keyword evidence="6" id="KW-0547">Nucleotide-binding</keyword>
<dbReference type="OrthoDB" id="6500128at2759"/>
<dbReference type="Gene3D" id="1.20.1560.10">
    <property type="entry name" value="ABC transporter type 1, transmembrane domain"/>
    <property type="match status" value="2"/>
</dbReference>
<gene>
    <name evidence="14" type="ORF">SAPIO_CDS9286</name>
</gene>
<organism evidence="14 15">
    <name type="scientific">Pseudallescheria apiosperma</name>
    <name type="common">Scedosporium apiospermum</name>
    <dbReference type="NCBI Taxonomy" id="563466"/>
    <lineage>
        <taxon>Eukaryota</taxon>
        <taxon>Fungi</taxon>
        <taxon>Dikarya</taxon>
        <taxon>Ascomycota</taxon>
        <taxon>Pezizomycotina</taxon>
        <taxon>Sordariomycetes</taxon>
        <taxon>Hypocreomycetidae</taxon>
        <taxon>Microascales</taxon>
        <taxon>Microascaceae</taxon>
        <taxon>Scedosporium</taxon>
    </lineage>
</organism>
<keyword evidence="5 11" id="KW-0812">Transmembrane</keyword>
<dbReference type="KEGG" id="sapo:SAPIO_CDS9286"/>
<dbReference type="Gene3D" id="3.40.50.300">
    <property type="entry name" value="P-loop containing nucleotide triphosphate hydrolases"/>
    <property type="match status" value="2"/>
</dbReference>
<evidence type="ECO:0000256" key="6">
    <source>
        <dbReference type="ARBA" id="ARBA00022741"/>
    </source>
</evidence>
<feature type="domain" description="ABC transporter" evidence="12">
    <location>
        <begin position="1118"/>
        <end position="1350"/>
    </location>
</feature>
<dbReference type="InterPro" id="IPR050173">
    <property type="entry name" value="ABC_transporter_C-like"/>
</dbReference>
<accession>A0A084FYR3</accession>
<dbReference type="FunFam" id="3.40.50.300:FF:001854">
    <property type="entry name" value="ABC multidrug transporter (Eurofung)"/>
    <property type="match status" value="1"/>
</dbReference>
<evidence type="ECO:0000256" key="1">
    <source>
        <dbReference type="ARBA" id="ARBA00004651"/>
    </source>
</evidence>
<proteinExistence type="inferred from homology"/>
<feature type="transmembrane region" description="Helical" evidence="11">
    <location>
        <begin position="356"/>
        <end position="382"/>
    </location>
</feature>
<reference evidence="14 15" key="1">
    <citation type="journal article" date="2014" name="Genome Announc.">
        <title>Draft genome sequence of the pathogenic fungus Scedosporium apiospermum.</title>
        <authorList>
            <person name="Vandeputte P."/>
            <person name="Ghamrawi S."/>
            <person name="Rechenmann M."/>
            <person name="Iltis A."/>
            <person name="Giraud S."/>
            <person name="Fleury M."/>
            <person name="Thornton C."/>
            <person name="Delhaes L."/>
            <person name="Meyer W."/>
            <person name="Papon N."/>
            <person name="Bouchara J.P."/>
        </authorList>
    </citation>
    <scope>NUCLEOTIDE SEQUENCE [LARGE SCALE GENOMIC DNA]</scope>
    <source>
        <strain evidence="14 15">IHEM 14462</strain>
    </source>
</reference>
<comment type="similarity">
    <text evidence="2">Belongs to the ABC transporter superfamily. ABCC family. Conjugate transporter (TC 3.A.1.208) subfamily.</text>
</comment>
<keyword evidence="7" id="KW-0067">ATP-binding</keyword>
<keyword evidence="9 11" id="KW-0472">Membrane</keyword>
<feature type="transmembrane region" description="Helical" evidence="11">
    <location>
        <begin position="402"/>
        <end position="427"/>
    </location>
</feature>
<dbReference type="EMBL" id="JOWA01000132">
    <property type="protein sequence ID" value="KEZ40225.1"/>
    <property type="molecule type" value="Genomic_DNA"/>
</dbReference>
<dbReference type="VEuPathDB" id="FungiDB:SAPIO_CDS9286"/>
<feature type="domain" description="ABC transporter" evidence="12">
    <location>
        <begin position="515"/>
        <end position="743"/>
    </location>
</feature>
<feature type="domain" description="ABC transmembrane type-1" evidence="13">
    <location>
        <begin position="145"/>
        <end position="422"/>
    </location>
</feature>
<dbReference type="PANTHER" id="PTHR24223:SF399">
    <property type="entry name" value="ABC TRANSPORTER ATNG"/>
    <property type="match status" value="1"/>
</dbReference>
<evidence type="ECO:0000256" key="2">
    <source>
        <dbReference type="ARBA" id="ARBA00009726"/>
    </source>
</evidence>
<dbReference type="Pfam" id="PF00005">
    <property type="entry name" value="ABC_tran"/>
    <property type="match status" value="2"/>
</dbReference>
<dbReference type="InterPro" id="IPR044746">
    <property type="entry name" value="ABCC_6TM_D1"/>
</dbReference>
<feature type="transmembrane region" description="Helical" evidence="11">
    <location>
        <begin position="181"/>
        <end position="203"/>
    </location>
</feature>
<feature type="transmembrane region" description="Helical" evidence="11">
    <location>
        <begin position="1012"/>
        <end position="1040"/>
    </location>
</feature>
<comment type="caution">
    <text evidence="14">The sequence shown here is derived from an EMBL/GenBank/DDBJ whole genome shotgun (WGS) entry which is preliminary data.</text>
</comment>
<dbReference type="CDD" id="cd03244">
    <property type="entry name" value="ABCC_MRP_domain2"/>
    <property type="match status" value="1"/>
</dbReference>
<dbReference type="CDD" id="cd18580">
    <property type="entry name" value="ABC_6TM_ABCC_D2"/>
    <property type="match status" value="1"/>
</dbReference>
<dbReference type="InterPro" id="IPR044726">
    <property type="entry name" value="ABCC_6TM_D2"/>
</dbReference>
<dbReference type="PANTHER" id="PTHR24223">
    <property type="entry name" value="ATP-BINDING CASSETTE SUB-FAMILY C"/>
    <property type="match status" value="1"/>
</dbReference>
<evidence type="ECO:0000256" key="8">
    <source>
        <dbReference type="ARBA" id="ARBA00022989"/>
    </source>
</evidence>
<dbReference type="Proteomes" id="UP000028545">
    <property type="component" value="Unassembled WGS sequence"/>
</dbReference>
<dbReference type="PROSITE" id="PS50929">
    <property type="entry name" value="ABC_TM1F"/>
    <property type="match status" value="2"/>
</dbReference>
<evidence type="ECO:0008006" key="16">
    <source>
        <dbReference type="Google" id="ProtNLM"/>
    </source>
</evidence>
<evidence type="ECO:0000313" key="14">
    <source>
        <dbReference type="EMBL" id="KEZ40225.1"/>
    </source>
</evidence>
<dbReference type="InterPro" id="IPR017871">
    <property type="entry name" value="ABC_transporter-like_CS"/>
</dbReference>
<dbReference type="SUPFAM" id="SSF90123">
    <property type="entry name" value="ABC transporter transmembrane region"/>
    <property type="match status" value="2"/>
</dbReference>
<evidence type="ECO:0000256" key="3">
    <source>
        <dbReference type="ARBA" id="ARBA00022448"/>
    </source>
</evidence>
<feature type="transmembrane region" description="Helical" evidence="11">
    <location>
        <begin position="275"/>
        <end position="295"/>
    </location>
</feature>
<dbReference type="GO" id="GO:0140359">
    <property type="term" value="F:ABC-type transporter activity"/>
    <property type="evidence" value="ECO:0007669"/>
    <property type="project" value="InterPro"/>
</dbReference>
<dbReference type="FunFam" id="1.20.1560.10:FF:000055">
    <property type="entry name" value="ABC multidrug transporter (Eurofung)"/>
    <property type="match status" value="1"/>
</dbReference>
<dbReference type="SUPFAM" id="SSF52540">
    <property type="entry name" value="P-loop containing nucleoside triphosphate hydrolases"/>
    <property type="match status" value="2"/>
</dbReference>
<keyword evidence="15" id="KW-1185">Reference proteome</keyword>
<keyword evidence="4" id="KW-1003">Cell membrane</keyword>
<dbReference type="InterPro" id="IPR011527">
    <property type="entry name" value="ABC1_TM_dom"/>
</dbReference>
<feature type="transmembrane region" description="Helical" evidence="11">
    <location>
        <begin position="910"/>
        <end position="929"/>
    </location>
</feature>
<evidence type="ECO:0000256" key="4">
    <source>
        <dbReference type="ARBA" id="ARBA00022475"/>
    </source>
</evidence>
<evidence type="ECO:0000256" key="11">
    <source>
        <dbReference type="SAM" id="Phobius"/>
    </source>
</evidence>
<evidence type="ECO:0000256" key="5">
    <source>
        <dbReference type="ARBA" id="ARBA00022692"/>
    </source>
</evidence>